<evidence type="ECO:0000256" key="2">
    <source>
        <dbReference type="ARBA" id="ARBA00022448"/>
    </source>
</evidence>
<keyword evidence="13" id="KW-0732">Signal</keyword>
<feature type="region of interest" description="Disordered" evidence="12">
    <location>
        <begin position="409"/>
        <end position="429"/>
    </location>
</feature>
<keyword evidence="2 11" id="KW-0813">Transport</keyword>
<keyword evidence="15" id="KW-0675">Receptor</keyword>
<evidence type="ECO:0000256" key="6">
    <source>
        <dbReference type="ARBA" id="ARBA00023004"/>
    </source>
</evidence>
<dbReference type="Proteomes" id="UP000721861">
    <property type="component" value="Unassembled WGS sequence"/>
</dbReference>
<dbReference type="SUPFAM" id="SSF49464">
    <property type="entry name" value="Carboxypeptidase regulatory domain-like"/>
    <property type="match status" value="1"/>
</dbReference>
<feature type="domain" description="TonB-dependent receptor plug" evidence="14">
    <location>
        <begin position="125"/>
        <end position="234"/>
    </location>
</feature>
<keyword evidence="7" id="KW-0406">Ion transport</keyword>
<evidence type="ECO:0000256" key="12">
    <source>
        <dbReference type="SAM" id="MobiDB-lite"/>
    </source>
</evidence>
<evidence type="ECO:0000256" key="1">
    <source>
        <dbReference type="ARBA" id="ARBA00004571"/>
    </source>
</evidence>
<dbReference type="InterPro" id="IPR039426">
    <property type="entry name" value="TonB-dep_rcpt-like"/>
</dbReference>
<accession>A0ABS5K6Y6</accession>
<keyword evidence="5 11" id="KW-0812">Transmembrane</keyword>
<dbReference type="NCBIfam" id="TIGR04057">
    <property type="entry name" value="SusC_RagA_signa"/>
    <property type="match status" value="1"/>
</dbReference>
<evidence type="ECO:0000313" key="16">
    <source>
        <dbReference type="Proteomes" id="UP000721861"/>
    </source>
</evidence>
<dbReference type="Gene3D" id="2.170.130.10">
    <property type="entry name" value="TonB-dependent receptor, plug domain"/>
    <property type="match status" value="1"/>
</dbReference>
<keyword evidence="9 11" id="KW-0472">Membrane</keyword>
<evidence type="ECO:0000256" key="13">
    <source>
        <dbReference type="SAM" id="SignalP"/>
    </source>
</evidence>
<evidence type="ECO:0000256" key="8">
    <source>
        <dbReference type="ARBA" id="ARBA00023077"/>
    </source>
</evidence>
<dbReference type="InterPro" id="IPR036942">
    <property type="entry name" value="Beta-barrel_TonB_sf"/>
</dbReference>
<dbReference type="RefSeq" id="WP_212225077.1">
    <property type="nucleotide sequence ID" value="NZ_JAGUCN010000002.1"/>
</dbReference>
<keyword evidence="16" id="KW-1185">Reference proteome</keyword>
<evidence type="ECO:0000256" key="7">
    <source>
        <dbReference type="ARBA" id="ARBA00023065"/>
    </source>
</evidence>
<dbReference type="PANTHER" id="PTHR32552">
    <property type="entry name" value="FERRICHROME IRON RECEPTOR-RELATED"/>
    <property type="match status" value="1"/>
</dbReference>
<keyword evidence="4" id="KW-0410">Iron transport</keyword>
<dbReference type="Gene3D" id="2.40.170.20">
    <property type="entry name" value="TonB-dependent receptor, beta-barrel domain"/>
    <property type="match status" value="1"/>
</dbReference>
<organism evidence="15 16">
    <name type="scientific">Carboxylicivirga mesophila</name>
    <dbReference type="NCBI Taxonomy" id="1166478"/>
    <lineage>
        <taxon>Bacteria</taxon>
        <taxon>Pseudomonadati</taxon>
        <taxon>Bacteroidota</taxon>
        <taxon>Bacteroidia</taxon>
        <taxon>Marinilabiliales</taxon>
        <taxon>Marinilabiliaceae</taxon>
        <taxon>Carboxylicivirga</taxon>
    </lineage>
</organism>
<sequence>MMTLKTYLSKAIYLTVVISLLFVSADVLAQAQFKKVTGLVVEKQTGDPMPGVTIRIKGRTEGTITDYEGKFNIRVKESDVLIFSFIGMETQEIPVGGKTQLSVALASDSEQLEEIVVTGYGTTKAKDVTGSIKSIKLSQIEDNAAPSVDEMLQGRLAGVRLNKADGAPGQAMVFEIRGSNSITGNSDPLYIVDGFPIDDPTYITTIAPEDIERIDILKDASATAIYGSRGSNGVVIITTKGGIDEAKTRVNVNVQQGVSVIPQERRLDVLSPYEFARLQQEQNNLSYGDPEQYRNVKGTNWQDEIFKPGNFSRVNASMQAGNDLTKLFASFGYVDEDGTMINTGFKRFTGRLKVDHKINNKLEVGINASYTNTEYTGMKISTSTVSAIKSAIMFRPILPLDDIESDDEQDDYNAGYFPPDQTLENTDRSEPRDVVQVNSYLDYKVAKNLKFRTTFGYTFDHKQVKTFFNTGTNQADRGTEGINGSVSNVQRRSWINENTLTYNLKKGDHHLNVLGGFTLQDTKIYNTYMKSNNFPFDDFGWNNFVLGVNPQVSTSSLSNTRLMSGLARVNYTYLDKYLLTASMRADGSSKFPTDNKFGYFPSFALAWRAIEEPFIQNLNVFSNLKVKGGYGTTGNNRIGNFDSLVTLGSGNGYYFGNSYIPAIYQKKLANTNLKWETTQQYNAGLEMGFLKNRIVLETEGYYKLTDDLLLDALVPPSAGFTGVKENRGSISNYGVEITLQTVNVDTKNFKWTTNFNISFNRNKVKNLSVGEDERLYNPGVGGIFSEENIYGLFVGQPVGVMYGYRMEGIYQVDDFIHDSATGEYILKDGVTGLDYTAGKLGPGMPKYADLDGNGIVNENDREIIGDPNPIHHGGLHNSFEYKGFDLGVLVTWSYGNDIFNGNRAVFGVPGAQRNRNYLGEVANRWTPDNPIEYGVWAAPAGDQTYIPVYSGKMMSDFWVEDGSYIRIKNVALGYTLPKTLTNKLNIERIRLSATVDNLYVFTKYSGYDPEVSVRNEALNRGIDYSAYPKGRSFTFGLNMTF</sequence>
<evidence type="ECO:0000256" key="10">
    <source>
        <dbReference type="ARBA" id="ARBA00023237"/>
    </source>
</evidence>
<gene>
    <name evidence="15" type="ORF">KEM09_02610</name>
</gene>
<feature type="signal peptide" evidence="13">
    <location>
        <begin position="1"/>
        <end position="29"/>
    </location>
</feature>
<evidence type="ECO:0000256" key="9">
    <source>
        <dbReference type="ARBA" id="ARBA00023136"/>
    </source>
</evidence>
<dbReference type="Pfam" id="PF07715">
    <property type="entry name" value="Plug"/>
    <property type="match status" value="1"/>
</dbReference>
<dbReference type="EMBL" id="JAGUCN010000002">
    <property type="protein sequence ID" value="MBS2210271.1"/>
    <property type="molecule type" value="Genomic_DNA"/>
</dbReference>
<name>A0ABS5K6Y6_9BACT</name>
<dbReference type="Gene3D" id="2.60.40.1120">
    <property type="entry name" value="Carboxypeptidase-like, regulatory domain"/>
    <property type="match status" value="1"/>
</dbReference>
<keyword evidence="10 11" id="KW-0998">Cell outer membrane</keyword>
<dbReference type="InterPro" id="IPR023996">
    <property type="entry name" value="TonB-dep_OMP_SusC/RagA"/>
</dbReference>
<evidence type="ECO:0000256" key="5">
    <source>
        <dbReference type="ARBA" id="ARBA00022692"/>
    </source>
</evidence>
<keyword evidence="8" id="KW-0798">TonB box</keyword>
<evidence type="ECO:0000256" key="11">
    <source>
        <dbReference type="PROSITE-ProRule" id="PRU01360"/>
    </source>
</evidence>
<evidence type="ECO:0000259" key="14">
    <source>
        <dbReference type="Pfam" id="PF07715"/>
    </source>
</evidence>
<evidence type="ECO:0000256" key="4">
    <source>
        <dbReference type="ARBA" id="ARBA00022496"/>
    </source>
</evidence>
<protein>
    <submittedName>
        <fullName evidence="15">TonB-dependent receptor</fullName>
    </submittedName>
</protein>
<dbReference type="InterPro" id="IPR023997">
    <property type="entry name" value="TonB-dep_OMP_SusC/RagA_CS"/>
</dbReference>
<keyword evidence="3 11" id="KW-1134">Transmembrane beta strand</keyword>
<dbReference type="NCBIfam" id="TIGR04056">
    <property type="entry name" value="OMP_RagA_SusC"/>
    <property type="match status" value="1"/>
</dbReference>
<comment type="subcellular location">
    <subcellularLocation>
        <location evidence="1 11">Cell outer membrane</location>
        <topology evidence="1 11">Multi-pass membrane protein</topology>
    </subcellularLocation>
</comment>
<dbReference type="InterPro" id="IPR008969">
    <property type="entry name" value="CarboxyPept-like_regulatory"/>
</dbReference>
<dbReference type="InterPro" id="IPR012910">
    <property type="entry name" value="Plug_dom"/>
</dbReference>
<dbReference type="Pfam" id="PF13715">
    <property type="entry name" value="CarbopepD_reg_2"/>
    <property type="match status" value="1"/>
</dbReference>
<proteinExistence type="inferred from homology"/>
<evidence type="ECO:0000256" key="3">
    <source>
        <dbReference type="ARBA" id="ARBA00022452"/>
    </source>
</evidence>
<feature type="chain" id="PRO_5045559953" evidence="13">
    <location>
        <begin position="30"/>
        <end position="1041"/>
    </location>
</feature>
<dbReference type="PANTHER" id="PTHR32552:SF81">
    <property type="entry name" value="TONB-DEPENDENT OUTER MEMBRANE RECEPTOR"/>
    <property type="match status" value="1"/>
</dbReference>
<reference evidence="15 16" key="1">
    <citation type="journal article" date="2014" name="Int. J. Syst. Evol. Microbiol.">
        <title>Carboxylicivirga gen. nov. in the family Marinilabiliaceae with two novel species, Carboxylicivirga mesophila sp. nov. and Carboxylicivirga taeanensis sp. nov., and reclassification of Cytophaga fermentans as Saccharicrinis fermentans gen. nov., comb. nov.</title>
        <authorList>
            <person name="Yang S.H."/>
            <person name="Seo H.S."/>
            <person name="Woo J.H."/>
            <person name="Oh H.M."/>
            <person name="Jang H."/>
            <person name="Lee J.H."/>
            <person name="Kim S.J."/>
            <person name="Kwon K.K."/>
        </authorList>
    </citation>
    <scope>NUCLEOTIDE SEQUENCE [LARGE SCALE GENOMIC DNA]</scope>
    <source>
        <strain evidence="15 16">JCM 18290</strain>
    </source>
</reference>
<evidence type="ECO:0000313" key="15">
    <source>
        <dbReference type="EMBL" id="MBS2210271.1"/>
    </source>
</evidence>
<dbReference type="InterPro" id="IPR037066">
    <property type="entry name" value="Plug_dom_sf"/>
</dbReference>
<dbReference type="SUPFAM" id="SSF56935">
    <property type="entry name" value="Porins"/>
    <property type="match status" value="1"/>
</dbReference>
<comment type="similarity">
    <text evidence="11">Belongs to the TonB-dependent receptor family.</text>
</comment>
<comment type="caution">
    <text evidence="15">The sequence shown here is derived from an EMBL/GenBank/DDBJ whole genome shotgun (WGS) entry which is preliminary data.</text>
</comment>
<keyword evidence="6" id="KW-0408">Iron</keyword>
<dbReference type="PROSITE" id="PS52016">
    <property type="entry name" value="TONB_DEPENDENT_REC_3"/>
    <property type="match status" value="1"/>
</dbReference>